<reference evidence="1 2" key="1">
    <citation type="submission" date="2017-12" db="EMBL/GenBank/DDBJ databases">
        <title>Comparative genomics of Botrytis spp.</title>
        <authorList>
            <person name="Valero-Jimenez C.A."/>
            <person name="Tapia P."/>
            <person name="Veloso J."/>
            <person name="Silva-Moreno E."/>
            <person name="Staats M."/>
            <person name="Valdes J.H."/>
            <person name="Van Kan J.A.L."/>
        </authorList>
    </citation>
    <scope>NUCLEOTIDE SEQUENCE [LARGE SCALE GENOMIC DNA]</scope>
    <source>
        <strain evidence="1 2">MUCL3349</strain>
    </source>
</reference>
<protein>
    <submittedName>
        <fullName evidence="1">Uncharacterized protein</fullName>
    </submittedName>
</protein>
<proteinExistence type="predicted"/>
<name>A0A4Z1K840_9HELO</name>
<dbReference type="EMBL" id="PQXO01000903">
    <property type="protein sequence ID" value="TGO82147.1"/>
    <property type="molecule type" value="Genomic_DNA"/>
</dbReference>
<gene>
    <name evidence="1" type="ORF">BPOR_0909g00030</name>
</gene>
<dbReference type="AlphaFoldDB" id="A0A4Z1K840"/>
<sequence length="65" mass="7386">MIELRTATSATTQARDVVGPLPRMFARNIRTRVSPKEVRDLQDMTSTYSRRYTTVGPVDTVVRNC</sequence>
<accession>A0A4Z1K840</accession>
<evidence type="ECO:0000313" key="2">
    <source>
        <dbReference type="Proteomes" id="UP000297280"/>
    </source>
</evidence>
<keyword evidence="2" id="KW-1185">Reference proteome</keyword>
<comment type="caution">
    <text evidence="1">The sequence shown here is derived from an EMBL/GenBank/DDBJ whole genome shotgun (WGS) entry which is preliminary data.</text>
</comment>
<dbReference type="Proteomes" id="UP000297280">
    <property type="component" value="Unassembled WGS sequence"/>
</dbReference>
<organism evidence="1 2">
    <name type="scientific">Botrytis porri</name>
    <dbReference type="NCBI Taxonomy" id="87229"/>
    <lineage>
        <taxon>Eukaryota</taxon>
        <taxon>Fungi</taxon>
        <taxon>Dikarya</taxon>
        <taxon>Ascomycota</taxon>
        <taxon>Pezizomycotina</taxon>
        <taxon>Leotiomycetes</taxon>
        <taxon>Helotiales</taxon>
        <taxon>Sclerotiniaceae</taxon>
        <taxon>Botrytis</taxon>
    </lineage>
</organism>
<evidence type="ECO:0000313" key="1">
    <source>
        <dbReference type="EMBL" id="TGO82147.1"/>
    </source>
</evidence>